<dbReference type="Proteomes" id="UP000001593">
    <property type="component" value="Unassembled WGS sequence"/>
</dbReference>
<reference evidence="2 3" key="1">
    <citation type="journal article" date="2007" name="Science">
        <title>Sea anemone genome reveals ancestral eumetazoan gene repertoire and genomic organization.</title>
        <authorList>
            <person name="Putnam N.H."/>
            <person name="Srivastava M."/>
            <person name="Hellsten U."/>
            <person name="Dirks B."/>
            <person name="Chapman J."/>
            <person name="Salamov A."/>
            <person name="Terry A."/>
            <person name="Shapiro H."/>
            <person name="Lindquist E."/>
            <person name="Kapitonov V.V."/>
            <person name="Jurka J."/>
            <person name="Genikhovich G."/>
            <person name="Grigoriev I.V."/>
            <person name="Lucas S.M."/>
            <person name="Steele R.E."/>
            <person name="Finnerty J.R."/>
            <person name="Technau U."/>
            <person name="Martindale M.Q."/>
            <person name="Rokhsar D.S."/>
        </authorList>
    </citation>
    <scope>NUCLEOTIDE SEQUENCE [LARGE SCALE GENOMIC DNA]</scope>
    <source>
        <strain evidence="3">CH2 X CH6</strain>
    </source>
</reference>
<accession>A7SP07</accession>
<keyword evidence="3" id="KW-1185">Reference proteome</keyword>
<evidence type="ECO:0000313" key="2">
    <source>
        <dbReference type="EMBL" id="EDO34556.1"/>
    </source>
</evidence>
<organism evidence="2 3">
    <name type="scientific">Nematostella vectensis</name>
    <name type="common">Starlet sea anemone</name>
    <dbReference type="NCBI Taxonomy" id="45351"/>
    <lineage>
        <taxon>Eukaryota</taxon>
        <taxon>Metazoa</taxon>
        <taxon>Cnidaria</taxon>
        <taxon>Anthozoa</taxon>
        <taxon>Hexacorallia</taxon>
        <taxon>Actiniaria</taxon>
        <taxon>Edwardsiidae</taxon>
        <taxon>Nematostella</taxon>
    </lineage>
</organism>
<evidence type="ECO:0000313" key="3">
    <source>
        <dbReference type="Proteomes" id="UP000001593"/>
    </source>
</evidence>
<dbReference type="HOGENOM" id="CLU_035730_9_4_1"/>
<evidence type="ECO:0000259" key="1">
    <source>
        <dbReference type="SMART" id="SM00198"/>
    </source>
</evidence>
<dbReference type="PANTHER" id="PTHR10334">
    <property type="entry name" value="CYSTEINE-RICH SECRETORY PROTEIN-RELATED"/>
    <property type="match status" value="1"/>
</dbReference>
<dbReference type="InterPro" id="IPR014044">
    <property type="entry name" value="CAP_dom"/>
</dbReference>
<dbReference type="InterPro" id="IPR035940">
    <property type="entry name" value="CAP_sf"/>
</dbReference>
<sequence length="147" mass="16431">EKFKSECVISHNYYRSLHDAPPLNWSPMLAAEAQNWAEKLARSGSFRRSGDKDRGENLAFAFGLELSGRDAVDTWYEELIDYDYEYPGFTSHTGNFSQLVWVGSQEFGMGKAVGEDGSCVVVGRYYPPGNIVGQFQENVKPKGAGYL</sequence>
<dbReference type="Gene3D" id="3.40.33.10">
    <property type="entry name" value="CAP"/>
    <property type="match status" value="1"/>
</dbReference>
<dbReference type="PRINTS" id="PR00838">
    <property type="entry name" value="V5ALLERGEN"/>
</dbReference>
<dbReference type="InterPro" id="IPR001283">
    <property type="entry name" value="CRISP-related"/>
</dbReference>
<dbReference type="FunFam" id="3.40.33.10:FF:000002">
    <property type="entry name" value="Golgi-associated plant pathogenesis-related protein 1"/>
    <property type="match status" value="1"/>
</dbReference>
<dbReference type="SUPFAM" id="SSF55797">
    <property type="entry name" value="PR-1-like"/>
    <property type="match status" value="1"/>
</dbReference>
<dbReference type="EMBL" id="DS469726">
    <property type="protein sequence ID" value="EDO34556.1"/>
    <property type="molecule type" value="Genomic_DNA"/>
</dbReference>
<dbReference type="PRINTS" id="PR00837">
    <property type="entry name" value="V5TPXLIKE"/>
</dbReference>
<dbReference type="OMA" id="WANDRAT"/>
<gene>
    <name evidence="2" type="ORF">NEMVEDRAFT_v1g125536</name>
</gene>
<dbReference type="Pfam" id="PF00188">
    <property type="entry name" value="CAP"/>
    <property type="match status" value="1"/>
</dbReference>
<dbReference type="InterPro" id="IPR034113">
    <property type="entry name" value="SCP_GAPR1-like"/>
</dbReference>
<dbReference type="CDD" id="cd05382">
    <property type="entry name" value="CAP_GAPR1-like"/>
    <property type="match status" value="1"/>
</dbReference>
<protein>
    <recommendedName>
        <fullName evidence="1">SCP domain-containing protein</fullName>
    </recommendedName>
</protein>
<dbReference type="eggNOG" id="KOG3017">
    <property type="taxonomic scope" value="Eukaryota"/>
</dbReference>
<dbReference type="PhylomeDB" id="A7SP07"/>
<name>A7SP07_NEMVE</name>
<proteinExistence type="predicted"/>
<dbReference type="InParanoid" id="A7SP07"/>
<feature type="domain" description="SCP" evidence="1">
    <location>
        <begin position="2"/>
        <end position="133"/>
    </location>
</feature>
<dbReference type="GO" id="GO:0005615">
    <property type="term" value="C:extracellular space"/>
    <property type="evidence" value="ECO:0000318"/>
    <property type="project" value="GO_Central"/>
</dbReference>
<dbReference type="InterPro" id="IPR002413">
    <property type="entry name" value="V5_allergen-like"/>
</dbReference>
<dbReference type="AlphaFoldDB" id="A7SP07"/>
<feature type="non-terminal residue" evidence="2">
    <location>
        <position position="1"/>
    </location>
</feature>
<dbReference type="SMART" id="SM00198">
    <property type="entry name" value="SCP"/>
    <property type="match status" value="1"/>
</dbReference>